<organism evidence="1">
    <name type="scientific">Edafosvirus sp</name>
    <dbReference type="NCBI Taxonomy" id="2487765"/>
    <lineage>
        <taxon>Viruses</taxon>
        <taxon>Varidnaviria</taxon>
        <taxon>Bamfordvirae</taxon>
        <taxon>Nucleocytoviricota</taxon>
        <taxon>Megaviricetes</taxon>
        <taxon>Imitervirales</taxon>
        <taxon>Mimiviridae</taxon>
        <taxon>Klosneuvirinae</taxon>
    </lineage>
</organism>
<proteinExistence type="predicted"/>
<accession>A0A3G4ZZ39</accession>
<evidence type="ECO:0000313" key="1">
    <source>
        <dbReference type="EMBL" id="AYV78843.1"/>
    </source>
</evidence>
<sequence>MTERPMQEGRSKRAIYEIKREIPVITRSKWCDECHLCYFPKCDNGCKYGTICDTDTFSFSIECKKVACSEDCATAIEKKFNINNANWSKVRRFYNMLSCICDCKKHSICEAERCEHGKIFSEYSCFCCAGDNWKGHISKDGVVCCEEENCLEYLSFMYGYMDDKFVVNMDFWDYQGRNSSHDIFCDEC</sequence>
<protein>
    <submittedName>
        <fullName evidence="1">Uncharacterized protein</fullName>
    </submittedName>
</protein>
<reference evidence="1" key="1">
    <citation type="submission" date="2018-10" db="EMBL/GenBank/DDBJ databases">
        <title>Hidden diversity of soil giant viruses.</title>
        <authorList>
            <person name="Schulz F."/>
            <person name="Alteio L."/>
            <person name="Goudeau D."/>
            <person name="Ryan E.M."/>
            <person name="Malmstrom R.R."/>
            <person name="Blanchard J."/>
            <person name="Woyke T."/>
        </authorList>
    </citation>
    <scope>NUCLEOTIDE SEQUENCE</scope>
    <source>
        <strain evidence="1">EDV1</strain>
    </source>
</reference>
<gene>
    <name evidence="1" type="ORF">Edafosvirus38_3</name>
</gene>
<dbReference type="EMBL" id="MK072103">
    <property type="protein sequence ID" value="AYV78843.1"/>
    <property type="molecule type" value="Genomic_DNA"/>
</dbReference>
<name>A0A3G4ZZ39_9VIRU</name>